<accession>A0AAD1VV14</accession>
<feature type="compositionally biased region" description="Basic and acidic residues" evidence="10">
    <location>
        <begin position="27"/>
        <end position="54"/>
    </location>
</feature>
<dbReference type="EMBL" id="OW240913">
    <property type="protein sequence ID" value="CAH2253629.1"/>
    <property type="molecule type" value="Genomic_DNA"/>
</dbReference>
<dbReference type="GO" id="GO:0005509">
    <property type="term" value="F:calcium ion binding"/>
    <property type="evidence" value="ECO:0007669"/>
    <property type="project" value="UniProtKB-UniRule"/>
</dbReference>
<keyword evidence="4 9" id="KW-0106">Calcium</keyword>
<evidence type="ECO:0000259" key="11">
    <source>
        <dbReference type="PROSITE" id="PS50268"/>
    </source>
</evidence>
<feature type="domain" description="Cadherin" evidence="11">
    <location>
        <begin position="560"/>
        <end position="645"/>
    </location>
</feature>
<evidence type="ECO:0000256" key="6">
    <source>
        <dbReference type="ARBA" id="ARBA00022989"/>
    </source>
</evidence>
<dbReference type="AlphaFoldDB" id="A0AAD1VV14"/>
<dbReference type="Gene3D" id="2.60.40.60">
    <property type="entry name" value="Cadherins"/>
    <property type="match status" value="9"/>
</dbReference>
<evidence type="ECO:0000256" key="2">
    <source>
        <dbReference type="ARBA" id="ARBA00022692"/>
    </source>
</evidence>
<feature type="domain" description="Cadherin" evidence="11">
    <location>
        <begin position="339"/>
        <end position="541"/>
    </location>
</feature>
<evidence type="ECO:0000256" key="8">
    <source>
        <dbReference type="ARBA" id="ARBA00023180"/>
    </source>
</evidence>
<dbReference type="CDD" id="cd11304">
    <property type="entry name" value="Cadherin_repeat"/>
    <property type="match status" value="8"/>
</dbReference>
<feature type="domain" description="Cadherin" evidence="11">
    <location>
        <begin position="254"/>
        <end position="338"/>
    </location>
</feature>
<gene>
    <name evidence="12" type="ORF">PECUL_23A014265</name>
</gene>
<evidence type="ECO:0000256" key="5">
    <source>
        <dbReference type="ARBA" id="ARBA00022889"/>
    </source>
</evidence>
<name>A0AAD1VV14_PELCU</name>
<evidence type="ECO:0000256" key="9">
    <source>
        <dbReference type="PROSITE-ProRule" id="PRU00043"/>
    </source>
</evidence>
<sequence length="952" mass="105780">MEKSTQLPRHCPNTISEIPYNEQPPFHSREKGLPIETNGRRPTEGTSDTRRDSGIDTTLTYKIIDQQPFSRSDIFGINSSTGQIVLLKPLNYERQKHFDIVVQGSVSNSSRMTSITTVRIKVLKIKDNYPKFSQALYNVSVPENLPVGSIICILNVTDMDKDGSFNGYFTINNTMFSVENNGVINLANGELDREHTPEIIMLVWAFDAESRELDSSALVTLNLLDVNDNNPEFQRQQIIFSIPEGDYTRDPPRVLGEVEVMDLDMGLNGEIMINSFSEEENFIVLQNGTVLVHGVLDRETKDKYVISLLASDLGNPPRKNFAEALILIQDVNDNKPTFTQKEYFAHIPRNMNEGDPVITISATDLDIGDNSQISYRFSQDYTGFTIDEQTGQIFISSSLSAITPESVRPLLVIASDLGTPALSSSVNVFVTVATNNTGLQFLNSHYNFSVPEDRPAGTEVGIVKTIIGNRGTSLTYFLKTYLEIFSITNKGQIITRVMLDRESQNRYNVIVEATDSQEPPSTAATMVTVIVIDVNDNRPIFSPMVHSSVTCIENENFLDIGLISATDVDVGDNSIVTYSLENDFNGIFYINSSTGDLMTKKALDREVATSYDVTVVAKDLGSPPRSSTKRIHITVEDVNDNPPIFNEKSFAVTVKENEPPQLLLNISAMDRDTGYNALILYSFTRATPLFYIGHYSGSISNLQPLDYETAMEHVLKVIAYNPTDSQLRGTATVTDGNSEGLFVISNSTGHIFLIKDLPKHRTTVPYILTVKVMDSGVPPLSAFVKVYITIVPSNISFPVFSTDIYRPDPVSDKASPSTFLVQVYALYPTFLLYNITAGNDKDYFNMEPVTGVITTKMALQKEDFPRDITIMAVDPKNVSIFSQAQVHVSVKDDNSFTPVFPNPLVELTIKEKVGTSRRSSEGLSLITNDAANGQGCLEKGQSHLKRWWYSLI</sequence>
<evidence type="ECO:0000313" key="12">
    <source>
        <dbReference type="EMBL" id="CAH2253629.1"/>
    </source>
</evidence>
<dbReference type="SUPFAM" id="SSF49313">
    <property type="entry name" value="Cadherin-like"/>
    <property type="match status" value="9"/>
</dbReference>
<dbReference type="PROSITE" id="PS50268">
    <property type="entry name" value="CADHERIN_2"/>
    <property type="match status" value="7"/>
</dbReference>
<keyword evidence="2" id="KW-0812">Transmembrane</keyword>
<feature type="domain" description="Cadherin" evidence="11">
    <location>
        <begin position="49"/>
        <end position="132"/>
    </location>
</feature>
<dbReference type="GO" id="GO:0005886">
    <property type="term" value="C:plasma membrane"/>
    <property type="evidence" value="ECO:0007669"/>
    <property type="project" value="InterPro"/>
</dbReference>
<dbReference type="FunFam" id="2.60.40.60:FF:000116">
    <property type="entry name" value="Dachsous cadherin-related 2"/>
    <property type="match status" value="1"/>
</dbReference>
<dbReference type="PRINTS" id="PR00205">
    <property type="entry name" value="CADHERIN"/>
</dbReference>
<dbReference type="PANTHER" id="PTHR24025:SF31">
    <property type="entry name" value="NEURAL-CADHERIN"/>
    <property type="match status" value="1"/>
</dbReference>
<reference evidence="12" key="1">
    <citation type="submission" date="2022-03" db="EMBL/GenBank/DDBJ databases">
        <authorList>
            <person name="Alioto T."/>
            <person name="Alioto T."/>
            <person name="Gomez Garrido J."/>
        </authorList>
    </citation>
    <scope>NUCLEOTIDE SEQUENCE</scope>
</reference>
<dbReference type="GO" id="GO:0005911">
    <property type="term" value="C:cell-cell junction"/>
    <property type="evidence" value="ECO:0007669"/>
    <property type="project" value="TreeGrafter"/>
</dbReference>
<proteinExistence type="predicted"/>
<keyword evidence="8" id="KW-0325">Glycoprotein</keyword>
<dbReference type="SMART" id="SM00112">
    <property type="entry name" value="CA"/>
    <property type="match status" value="8"/>
</dbReference>
<dbReference type="InterPro" id="IPR002126">
    <property type="entry name" value="Cadherin-like_dom"/>
</dbReference>
<feature type="domain" description="Cadherin" evidence="11">
    <location>
        <begin position="833"/>
        <end position="900"/>
    </location>
</feature>
<evidence type="ECO:0000256" key="3">
    <source>
        <dbReference type="ARBA" id="ARBA00022737"/>
    </source>
</evidence>
<comment type="subcellular location">
    <subcellularLocation>
        <location evidence="1">Membrane</location>
    </subcellularLocation>
</comment>
<feature type="region of interest" description="Disordered" evidence="10">
    <location>
        <begin position="1"/>
        <end position="54"/>
    </location>
</feature>
<feature type="domain" description="Cadherin" evidence="11">
    <location>
        <begin position="646"/>
        <end position="800"/>
    </location>
</feature>
<dbReference type="Proteomes" id="UP001295444">
    <property type="component" value="Chromosome 02"/>
</dbReference>
<keyword evidence="5" id="KW-0130">Cell adhesion</keyword>
<keyword evidence="7" id="KW-0472">Membrane</keyword>
<evidence type="ECO:0000256" key="7">
    <source>
        <dbReference type="ARBA" id="ARBA00023136"/>
    </source>
</evidence>
<protein>
    <submittedName>
        <fullName evidence="12">Protocadherin Fat 4-like</fullName>
    </submittedName>
</protein>
<evidence type="ECO:0000256" key="1">
    <source>
        <dbReference type="ARBA" id="ARBA00004370"/>
    </source>
</evidence>
<evidence type="ECO:0000313" key="13">
    <source>
        <dbReference type="Proteomes" id="UP001295444"/>
    </source>
</evidence>
<dbReference type="InterPro" id="IPR050971">
    <property type="entry name" value="Cadherin-domain_protein"/>
</dbReference>
<dbReference type="PANTHER" id="PTHR24025">
    <property type="entry name" value="DESMOGLEIN FAMILY MEMBER"/>
    <property type="match status" value="1"/>
</dbReference>
<dbReference type="PROSITE" id="PS00232">
    <property type="entry name" value="CADHERIN_1"/>
    <property type="match status" value="2"/>
</dbReference>
<dbReference type="FunFam" id="2.60.40.60:FF:000020">
    <property type="entry name" value="Dachsous cadherin-related 1b"/>
    <property type="match status" value="1"/>
</dbReference>
<dbReference type="Pfam" id="PF00028">
    <property type="entry name" value="Cadherin"/>
    <property type="match status" value="7"/>
</dbReference>
<organism evidence="12 13">
    <name type="scientific">Pelobates cultripes</name>
    <name type="common">Western spadefoot toad</name>
    <dbReference type="NCBI Taxonomy" id="61616"/>
    <lineage>
        <taxon>Eukaryota</taxon>
        <taxon>Metazoa</taxon>
        <taxon>Chordata</taxon>
        <taxon>Craniata</taxon>
        <taxon>Vertebrata</taxon>
        <taxon>Euteleostomi</taxon>
        <taxon>Amphibia</taxon>
        <taxon>Batrachia</taxon>
        <taxon>Anura</taxon>
        <taxon>Pelobatoidea</taxon>
        <taxon>Pelobatidae</taxon>
        <taxon>Pelobates</taxon>
    </lineage>
</organism>
<dbReference type="InterPro" id="IPR015919">
    <property type="entry name" value="Cadherin-like_sf"/>
</dbReference>
<dbReference type="GO" id="GO:0007156">
    <property type="term" value="P:homophilic cell adhesion via plasma membrane adhesion molecules"/>
    <property type="evidence" value="ECO:0007669"/>
    <property type="project" value="InterPro"/>
</dbReference>
<keyword evidence="13" id="KW-1185">Reference proteome</keyword>
<keyword evidence="3" id="KW-0677">Repeat</keyword>
<evidence type="ECO:0000256" key="4">
    <source>
        <dbReference type="ARBA" id="ARBA00022837"/>
    </source>
</evidence>
<dbReference type="GO" id="GO:0007163">
    <property type="term" value="P:establishment or maintenance of cell polarity"/>
    <property type="evidence" value="ECO:0007669"/>
    <property type="project" value="UniProtKB-ARBA"/>
</dbReference>
<evidence type="ECO:0000256" key="10">
    <source>
        <dbReference type="SAM" id="MobiDB-lite"/>
    </source>
</evidence>
<dbReference type="InterPro" id="IPR020894">
    <property type="entry name" value="Cadherin_CS"/>
</dbReference>
<keyword evidence="6" id="KW-1133">Transmembrane helix</keyword>
<feature type="domain" description="Cadherin" evidence="11">
    <location>
        <begin position="133"/>
        <end position="233"/>
    </location>
</feature>